<evidence type="ECO:0000256" key="5">
    <source>
        <dbReference type="RuleBase" id="RU000682"/>
    </source>
</evidence>
<keyword evidence="4 5" id="KW-0371">Homeobox</keyword>
<feature type="compositionally biased region" description="Acidic residues" evidence="6">
    <location>
        <begin position="1826"/>
        <end position="1839"/>
    </location>
</feature>
<feature type="compositionally biased region" description="Basic residues" evidence="6">
    <location>
        <begin position="1660"/>
        <end position="1670"/>
    </location>
</feature>
<dbReference type="CDD" id="cd00086">
    <property type="entry name" value="homeodomain"/>
    <property type="match status" value="1"/>
</dbReference>
<evidence type="ECO:0000256" key="6">
    <source>
        <dbReference type="SAM" id="MobiDB-lite"/>
    </source>
</evidence>
<comment type="caution">
    <text evidence="10">The sequence shown here is derived from an EMBL/GenBank/DDBJ whole genome shotgun (WGS) entry which is preliminary data.</text>
</comment>
<feature type="region of interest" description="Disordered" evidence="6">
    <location>
        <begin position="1572"/>
        <end position="1683"/>
    </location>
</feature>
<evidence type="ECO:0000256" key="2">
    <source>
        <dbReference type="ARBA" id="ARBA00023163"/>
    </source>
</evidence>
<feature type="compositionally biased region" description="Polar residues" evidence="6">
    <location>
        <begin position="933"/>
        <end position="942"/>
    </location>
</feature>
<dbReference type="PANTHER" id="PTHR36968">
    <property type="entry name" value="HOMEOBOX-DDT DOMAIN PROTEIN RLT2"/>
    <property type="match status" value="1"/>
</dbReference>
<evidence type="ECO:0000313" key="11">
    <source>
        <dbReference type="Proteomes" id="UP001210211"/>
    </source>
</evidence>
<evidence type="ECO:0008006" key="12">
    <source>
        <dbReference type="Google" id="ProtNLM"/>
    </source>
</evidence>
<feature type="compositionally biased region" description="Basic and acidic residues" evidence="6">
    <location>
        <begin position="1814"/>
        <end position="1825"/>
    </location>
</feature>
<keyword evidence="3 4" id="KW-0539">Nucleus</keyword>
<feature type="region of interest" description="Disordered" evidence="6">
    <location>
        <begin position="1704"/>
        <end position="1866"/>
    </location>
</feature>
<feature type="compositionally biased region" description="Acidic residues" evidence="6">
    <location>
        <begin position="1846"/>
        <end position="1866"/>
    </location>
</feature>
<evidence type="ECO:0000256" key="3">
    <source>
        <dbReference type="ARBA" id="ARBA00023242"/>
    </source>
</evidence>
<dbReference type="Pfam" id="PF15612">
    <property type="entry name" value="WHIM1"/>
    <property type="match status" value="1"/>
</dbReference>
<dbReference type="InterPro" id="IPR001356">
    <property type="entry name" value="HD"/>
</dbReference>
<dbReference type="SUPFAM" id="SSF46689">
    <property type="entry name" value="Homeodomain-like"/>
    <property type="match status" value="1"/>
</dbReference>
<comment type="subcellular location">
    <subcellularLocation>
        <location evidence="1 4 5">Nucleus</location>
    </subcellularLocation>
</comment>
<feature type="DNA-binding region" description="Homeobox" evidence="4">
    <location>
        <begin position="41"/>
        <end position="100"/>
    </location>
</feature>
<evidence type="ECO:0000259" key="7">
    <source>
        <dbReference type="PROSITE" id="PS50071"/>
    </source>
</evidence>
<proteinExistence type="predicted"/>
<feature type="region of interest" description="Disordered" evidence="6">
    <location>
        <begin position="880"/>
        <end position="1007"/>
    </location>
</feature>
<feature type="region of interest" description="Disordered" evidence="6">
    <location>
        <begin position="248"/>
        <end position="282"/>
    </location>
</feature>
<dbReference type="Pfam" id="PF02791">
    <property type="entry name" value="DDT"/>
    <property type="match status" value="1"/>
</dbReference>
<feature type="compositionally biased region" description="Gly residues" evidence="6">
    <location>
        <begin position="19"/>
        <end position="38"/>
    </location>
</feature>
<dbReference type="PANTHER" id="PTHR36968:SF5">
    <property type="entry name" value="HOMEOBOX-DDT DOMAIN PROTEIN RLT2"/>
    <property type="match status" value="1"/>
</dbReference>
<dbReference type="EMBL" id="JAMRDG010000001">
    <property type="protein sequence ID" value="KAJ3702327.1"/>
    <property type="molecule type" value="Genomic_DNA"/>
</dbReference>
<dbReference type="InterPro" id="IPR009057">
    <property type="entry name" value="Homeodomain-like_sf"/>
</dbReference>
<feature type="compositionally biased region" description="Basic residues" evidence="6">
    <location>
        <begin position="1638"/>
        <end position="1649"/>
    </location>
</feature>
<feature type="domain" description="DDT" evidence="8">
    <location>
        <begin position="602"/>
        <end position="661"/>
    </location>
</feature>
<feature type="compositionally biased region" description="Acidic residues" evidence="6">
    <location>
        <begin position="1754"/>
        <end position="1769"/>
    </location>
</feature>
<dbReference type="InterPro" id="IPR028942">
    <property type="entry name" value="WHIM1_dom"/>
</dbReference>
<dbReference type="SMART" id="SM00571">
    <property type="entry name" value="DDT"/>
    <property type="match status" value="1"/>
</dbReference>
<dbReference type="Gene3D" id="1.10.10.60">
    <property type="entry name" value="Homeodomain-like"/>
    <property type="match status" value="1"/>
</dbReference>
<evidence type="ECO:0000259" key="9">
    <source>
        <dbReference type="PROSITE" id="PS51913"/>
    </source>
</evidence>
<feature type="compositionally biased region" description="Low complexity" evidence="6">
    <location>
        <begin position="270"/>
        <end position="279"/>
    </location>
</feature>
<dbReference type="PROSITE" id="PS50071">
    <property type="entry name" value="HOMEOBOX_2"/>
    <property type="match status" value="1"/>
</dbReference>
<name>A0AAD6EV48_9POAL</name>
<feature type="region of interest" description="Disordered" evidence="6">
    <location>
        <begin position="1"/>
        <end position="50"/>
    </location>
</feature>
<dbReference type="SMART" id="SM00389">
    <property type="entry name" value="HOX"/>
    <property type="match status" value="1"/>
</dbReference>
<dbReference type="Pfam" id="PF05066">
    <property type="entry name" value="HARE-HTH"/>
    <property type="match status" value="1"/>
</dbReference>
<dbReference type="PROSITE" id="PS51913">
    <property type="entry name" value="HTH_HARE"/>
    <property type="match status" value="1"/>
</dbReference>
<dbReference type="GO" id="GO:0003677">
    <property type="term" value="F:DNA binding"/>
    <property type="evidence" value="ECO:0007669"/>
    <property type="project" value="UniProtKB-UniRule"/>
</dbReference>
<dbReference type="GO" id="GO:0005634">
    <property type="term" value="C:nucleus"/>
    <property type="evidence" value="ECO:0007669"/>
    <property type="project" value="UniProtKB-SubCell"/>
</dbReference>
<feature type="compositionally biased region" description="Polar residues" evidence="6">
    <location>
        <begin position="954"/>
        <end position="964"/>
    </location>
</feature>
<dbReference type="Pfam" id="PF00046">
    <property type="entry name" value="Homeodomain"/>
    <property type="match status" value="1"/>
</dbReference>
<dbReference type="PROSITE" id="PS50827">
    <property type="entry name" value="DDT"/>
    <property type="match status" value="1"/>
</dbReference>
<dbReference type="InterPro" id="IPR007759">
    <property type="entry name" value="Asxl_HARE-HTH"/>
</dbReference>
<gene>
    <name evidence="10" type="ORF">LUZ61_006032</name>
</gene>
<keyword evidence="11" id="KW-1185">Reference proteome</keyword>
<keyword evidence="4 5" id="KW-0238">DNA-binding</keyword>
<feature type="domain" description="Homeobox" evidence="7">
    <location>
        <begin position="39"/>
        <end position="99"/>
    </location>
</feature>
<feature type="compositionally biased region" description="Polar residues" evidence="6">
    <location>
        <begin position="976"/>
        <end position="993"/>
    </location>
</feature>
<dbReference type="InterPro" id="IPR028941">
    <property type="entry name" value="WHIM2_dom"/>
</dbReference>
<feature type="region of interest" description="Disordered" evidence="6">
    <location>
        <begin position="498"/>
        <end position="528"/>
    </location>
</feature>
<dbReference type="InterPro" id="IPR044977">
    <property type="entry name" value="RLT1-3"/>
</dbReference>
<dbReference type="Pfam" id="PF15613">
    <property type="entry name" value="WSD"/>
    <property type="match status" value="1"/>
</dbReference>
<keyword evidence="2" id="KW-0804">Transcription</keyword>
<sequence length="1866" mass="206846">MEIGDDGDGDEKKTPVAAEGGGSSSGGGAAAAGGGGGSVERPTKRMMKSPYQLEVLEQTYAREQYPSESVRAELSAKIGLSDRQLQMWFCHRRLKERKVQPGSGSGKRARKEEEQMPVIAPPSVLPPPVSHDALVGTGAIPVPVRGAHRAASAVPRLGPQHYYEPPMISPPMPARMPLTDAGLRAIRYVERQLGEPLRSDGPMLGTDFDPLPPGAFGAPIEQQKPPVRPYEGKLFARQDPKTIKTSAYLPSMETPPLGPISYGGSKRKSGSSSSHGVHSQPRAPQEYQFLPEQPTAIHEAYERGPPRAHIFDSPVQAPGGSPYLHSNESTGPSYTFQGHLSSSGVVLTPPTRAQVFSTPVSMDYDVVHAGSSSHARTVSEGPLLVTPASGSEGSYLAGLSDSRRIEEEASRADRKRKHEESKIAKEVEAHEKKIRREMEKQDMLRRKREDQLRREMERQTRERRKEEERQLREKLREEERFQREQRKEIERREKLFQKESRKAEKQRQKEEMRKEKEAARQKAATERATARRIAKEYMELIEDERLELMELAAHTKGFPSMLALDTETLNDLDSFRKLLTKFPPDSVKLKRPLATLPWINSEDNVGNLLMVWKFLMTFADVLGLWPFSLDEFVQDLHDSESRRLGEVHVSILRLILKDIEEVARMPAVVSGANQSSAVNPGGGHLQIVEMALLWGFNVRNWQRHLNYVTWPEVLRQVAIAAGFGPKFKRKNVEDIYYRDDNDGQDGEDVISTLRDGSAAEHAVALMRERGYSHRRKRHRLTPGTVKFAAFHVLSLEGSDGLTILEVADKIQKSGLRDLTTSKTPEASIAAALSRDIKLFERTAPSTYCVRSPYRKDPETAEEVLSNALEKIKAFQNAIKDADDRDDGAEAEAEVEADGDAEADADADADGDGVDVERDEDSDCDDDADEPEGNSVNTDSKSGNGDGLSLPEANNAGTAPLSSPLESAKGSEVLSGGKSNIETCSSSSLPTQGAPNGHGDVGTGGGEEFEIDESIPVEPWVQGLDEGDYGYLTVEERLDALVALIGIALRGNSIRNILEERLEAANALKKQMWAEAQLDKRRLREEYTTKIQFTPFTGVKQEEGQASNSIPTEGNLAMPACNNIDTFVAVPNHGSSNPDEPCNASTERSGGVMQDTTQNLDALAMHQYGHAEKTRSQMKAYIAYKAEQLHVYRSLPLGQDRRRNRYWQFSTSASPCDPGTGRIFFESRDSQWRVIDSEEAFDSLIASLDTRGIREANLHSMLQRIEPTFKQANRIWRETINGSIKTELGKGIDSSPNSSSYFDSPTSSIISGSSDALDTAQVSDSFRIQIGRTNTERLEISKRYEEYVKWLWAECYNAHVLCAMQYGKKRCSELLKACEICCRTYLAEDDHCPSCHKEFKAHINLSEHLLECEEKLRDAKIEVDVPDKLTIGMELLKAHLALVEVSLPAEALKGNWDDSCRKAWALKLKNASSPEDVFQMLTSLEKSVHEDYLSSNFETTAEMLEAAGVPNGVYAVIPSVPNTVAAVAFRLFYFDASIYYMPLQKMDSQKKDDNGFMNLPSRYSVVKSVNEFDRTPSLDPLDGSRWLDPIGSGRRGRGRGRGRGAITGGRGRGRGGRPPKPAAGPSRMAEDTDRNPYLKPKRSYTRRGGRPRGASSNSTARGRRRGRRSTRPRQGGRAGAIPKESLLGSFNIINNNNNRTDTAVEDISRSSGEEEELKWGQTLSGVEAVSRSSGEEEEELKWGQRLSGVEAENNSSEENEEENGEMLADEYVDRMPHQYVGQYMPGEAMDENEEEEEEDGDNDDDDDDDAEGYDDGLHYTHDREGDGGEMMDEDGDDDSDGGGVGDDNVDDDDEDDGGDDGYSEYSD</sequence>
<evidence type="ECO:0000256" key="4">
    <source>
        <dbReference type="PROSITE-ProRule" id="PRU00108"/>
    </source>
</evidence>
<evidence type="ECO:0000256" key="1">
    <source>
        <dbReference type="ARBA" id="ARBA00004123"/>
    </source>
</evidence>
<feature type="domain" description="HTH HARE-type" evidence="9">
    <location>
        <begin position="783"/>
        <end position="852"/>
    </location>
</feature>
<feature type="compositionally biased region" description="Basic and acidic residues" evidence="6">
    <location>
        <begin position="401"/>
        <end position="473"/>
    </location>
</feature>
<dbReference type="InterPro" id="IPR018501">
    <property type="entry name" value="DDT_dom"/>
</dbReference>
<feature type="compositionally biased region" description="Acidic residues" evidence="6">
    <location>
        <begin position="1787"/>
        <end position="1813"/>
    </location>
</feature>
<feature type="compositionally biased region" description="Acidic residues" evidence="6">
    <location>
        <begin position="883"/>
        <end position="931"/>
    </location>
</feature>
<accession>A0AAD6EV48</accession>
<reference evidence="10 11" key="1">
    <citation type="journal article" date="2022" name="Cell">
        <title>Repeat-based holocentromeres influence genome architecture and karyotype evolution.</title>
        <authorList>
            <person name="Hofstatter P.G."/>
            <person name="Thangavel G."/>
            <person name="Lux T."/>
            <person name="Neumann P."/>
            <person name="Vondrak T."/>
            <person name="Novak P."/>
            <person name="Zhang M."/>
            <person name="Costa L."/>
            <person name="Castellani M."/>
            <person name="Scott A."/>
            <person name="Toegelov H."/>
            <person name="Fuchs J."/>
            <person name="Mata-Sucre Y."/>
            <person name="Dias Y."/>
            <person name="Vanzela A.L.L."/>
            <person name="Huettel B."/>
            <person name="Almeida C.C.S."/>
            <person name="Simkova H."/>
            <person name="Souza G."/>
            <person name="Pedrosa-Harand A."/>
            <person name="Macas J."/>
            <person name="Mayer K.F.X."/>
            <person name="Houben A."/>
            <person name="Marques A."/>
        </authorList>
    </citation>
    <scope>NUCLEOTIDE SEQUENCE [LARGE SCALE GENOMIC DNA]</scope>
    <source>
        <strain evidence="10">RhyTen1mFocal</strain>
    </source>
</reference>
<evidence type="ECO:0000313" key="10">
    <source>
        <dbReference type="EMBL" id="KAJ3702327.1"/>
    </source>
</evidence>
<organism evidence="10 11">
    <name type="scientific">Rhynchospora tenuis</name>
    <dbReference type="NCBI Taxonomy" id="198213"/>
    <lineage>
        <taxon>Eukaryota</taxon>
        <taxon>Viridiplantae</taxon>
        <taxon>Streptophyta</taxon>
        <taxon>Embryophyta</taxon>
        <taxon>Tracheophyta</taxon>
        <taxon>Spermatophyta</taxon>
        <taxon>Magnoliopsida</taxon>
        <taxon>Liliopsida</taxon>
        <taxon>Poales</taxon>
        <taxon>Cyperaceae</taxon>
        <taxon>Cyperoideae</taxon>
        <taxon>Rhynchosporeae</taxon>
        <taxon>Rhynchospora</taxon>
    </lineage>
</organism>
<protein>
    <recommendedName>
        <fullName evidence="12">Homeobox domain-containing protein</fullName>
    </recommendedName>
</protein>
<dbReference type="GO" id="GO:0006357">
    <property type="term" value="P:regulation of transcription by RNA polymerase II"/>
    <property type="evidence" value="ECO:0007669"/>
    <property type="project" value="InterPro"/>
</dbReference>
<dbReference type="Proteomes" id="UP001210211">
    <property type="component" value="Unassembled WGS sequence"/>
</dbReference>
<evidence type="ECO:0000259" key="8">
    <source>
        <dbReference type="PROSITE" id="PS50827"/>
    </source>
</evidence>
<feature type="region of interest" description="Disordered" evidence="6">
    <location>
        <begin position="375"/>
        <end position="473"/>
    </location>
</feature>